<dbReference type="PANTHER" id="PTHR31973">
    <property type="entry name" value="POLYPROTEIN, PUTATIVE-RELATED"/>
    <property type="match status" value="1"/>
</dbReference>
<reference evidence="7" key="4">
    <citation type="submission" date="2006-08" db="EMBL/GenBank/DDBJ databases">
        <authorList>
            <person name="Childs K."/>
        </authorList>
    </citation>
    <scope>NUCLEOTIDE SEQUENCE</scope>
</reference>
<dbReference type="PROSITE" id="PS50966">
    <property type="entry name" value="ZF_SWIM"/>
    <property type="match status" value="1"/>
</dbReference>
<dbReference type="GO" id="GO:0008270">
    <property type="term" value="F:zinc ion binding"/>
    <property type="evidence" value="ECO:0007669"/>
    <property type="project" value="UniProtKB-KW"/>
</dbReference>
<reference evidence="7" key="1">
    <citation type="submission" date="2003-02" db="EMBL/GenBank/DDBJ databases">
        <authorList>
            <person name="Buell R."/>
            <person name="Liu J."/>
            <person name="Childs K."/>
            <person name="Zaborsky J."/>
            <person name="Tallon L."/>
            <person name="Wirtz U."/>
            <person name="Wei F."/>
            <person name="Kuang H."/>
            <person name="Zhang P."/>
            <person name="Marano M."/>
            <person name="Baker B."/>
        </authorList>
    </citation>
    <scope>NUCLEOTIDE SEQUENCE</scope>
</reference>
<evidence type="ECO:0000313" key="7">
    <source>
        <dbReference type="EMBL" id="AAT40523.2"/>
    </source>
</evidence>
<gene>
    <name evidence="7" type="ORF">SDM1_22t00003</name>
</gene>
<dbReference type="EMBL" id="AC139840">
    <property type="protein sequence ID" value="AAT40523.2"/>
    <property type="molecule type" value="Genomic_DNA"/>
</dbReference>
<protein>
    <submittedName>
        <fullName evidence="7">Mutator transposable element, putative</fullName>
    </submittedName>
</protein>
<keyword evidence="2 4" id="KW-0863">Zinc-finger</keyword>
<evidence type="ECO:0000256" key="2">
    <source>
        <dbReference type="ARBA" id="ARBA00022771"/>
    </source>
</evidence>
<evidence type="ECO:0000256" key="5">
    <source>
        <dbReference type="SAM" id="MobiDB-lite"/>
    </source>
</evidence>
<dbReference type="SMART" id="SM00575">
    <property type="entry name" value="ZnF_PMZ"/>
    <property type="match status" value="1"/>
</dbReference>
<evidence type="ECO:0000256" key="3">
    <source>
        <dbReference type="ARBA" id="ARBA00022833"/>
    </source>
</evidence>
<accession>Q6L470</accession>
<dbReference type="AlphaFoldDB" id="Q6L470"/>
<reference evidence="7" key="2">
    <citation type="submission" date="2003-02" db="EMBL/GenBank/DDBJ databases">
        <authorList>
            <person name="Ronning C.M."/>
        </authorList>
    </citation>
    <scope>NUCLEOTIDE SEQUENCE</scope>
</reference>
<evidence type="ECO:0000256" key="1">
    <source>
        <dbReference type="ARBA" id="ARBA00022723"/>
    </source>
</evidence>
<feature type="domain" description="SWIM-type" evidence="6">
    <location>
        <begin position="520"/>
        <end position="563"/>
    </location>
</feature>
<dbReference type="Pfam" id="PF04434">
    <property type="entry name" value="SWIM"/>
    <property type="match status" value="1"/>
</dbReference>
<dbReference type="InterPro" id="IPR006564">
    <property type="entry name" value="Znf_PMZ"/>
</dbReference>
<dbReference type="InterPro" id="IPR004332">
    <property type="entry name" value="Transposase_MuDR"/>
</dbReference>
<dbReference type="PANTHER" id="PTHR31973:SF187">
    <property type="entry name" value="MUTATOR TRANSPOSASE MUDRA PROTEIN"/>
    <property type="match status" value="1"/>
</dbReference>
<evidence type="ECO:0000259" key="6">
    <source>
        <dbReference type="PROSITE" id="PS50966"/>
    </source>
</evidence>
<keyword evidence="3" id="KW-0862">Zinc</keyword>
<keyword evidence="1" id="KW-0479">Metal-binding</keyword>
<proteinExistence type="predicted"/>
<evidence type="ECO:0000256" key="4">
    <source>
        <dbReference type="PROSITE-ProRule" id="PRU00325"/>
    </source>
</evidence>
<sequence>MAEQCGYDKESVVFWHKYGLNSYMVRLVGSNMEAAKVVTCIPKDRVVEIYFEHLNFYHDDNQCGNEMKKNSLLANDTEEHSDEFDDENFNDSDYSLEEDDLLFFKNVDPSVESFGINITVKKKKNDGNQNYVSEEMHRKMQNEEGDSDCVDFDDTKSLNSDCDSEFEDCNFPKHNPKIGAFNPELELGMVLDNKKEFKEAVVANQAKIGKSIRWTKDDRERARAKCRTNACKWRILGSLMQRDISTFQIKTFVSEHTCFGWNYNNKTINSSWIARKYVDRVKSNKNWRTSEFRDTLSRELKFHVSMHQARRAKEKAIAMIDGDINDQFACKAGFKADCRKIIGVNGYKQKGLIEAFDLVLPGVSHRFCVRHLHNNFKRAGYSGMALKNALWKAASATTIDRFDACMTDLFELDKDAYAWLSAKVPSEWSRSHFSPLPKCDILLNNQCEVFNKFILDARDKPIVKLLETIRHLLMTRINSIREKAEKWNLNDICPTIKKKLAKTMKKAANYIPQRSNMWNYEVIGPVEGDNWAVDLYNRTCSCRQWELSGVPCKHAISSIWLKNDEVLNYVDDCYKVDTYRKIYEASILPMNGLDLWPKSLNPPPFPPSYLNNKKKGKKMMSQGLAG</sequence>
<organism evidence="7">
    <name type="scientific">Solanum demissum</name>
    <name type="common">Wild potato</name>
    <dbReference type="NCBI Taxonomy" id="50514"/>
    <lineage>
        <taxon>Eukaryota</taxon>
        <taxon>Viridiplantae</taxon>
        <taxon>Streptophyta</taxon>
        <taxon>Embryophyta</taxon>
        <taxon>Tracheophyta</taxon>
        <taxon>Spermatophyta</taxon>
        <taxon>Magnoliopsida</taxon>
        <taxon>eudicotyledons</taxon>
        <taxon>Gunneridae</taxon>
        <taxon>Pentapetalae</taxon>
        <taxon>asterids</taxon>
        <taxon>lamiids</taxon>
        <taxon>Solanales</taxon>
        <taxon>Solanaceae</taxon>
        <taxon>Solanoideae</taxon>
        <taxon>Solaneae</taxon>
        <taxon>Solanum</taxon>
    </lineage>
</organism>
<name>Q6L470_SOLDE</name>
<reference evidence="7" key="3">
    <citation type="submission" date="2004-06" db="EMBL/GenBank/DDBJ databases">
        <authorList>
            <person name="Buell R."/>
        </authorList>
    </citation>
    <scope>NUCLEOTIDE SEQUENCE</scope>
</reference>
<dbReference type="InterPro" id="IPR007527">
    <property type="entry name" value="Znf_SWIM"/>
</dbReference>
<dbReference type="Pfam" id="PF03108">
    <property type="entry name" value="DBD_Tnp_Mut"/>
    <property type="match status" value="1"/>
</dbReference>
<feature type="region of interest" description="Disordered" evidence="5">
    <location>
        <begin position="607"/>
        <end position="626"/>
    </location>
</feature>